<evidence type="ECO:0000256" key="3">
    <source>
        <dbReference type="ARBA" id="ARBA00022574"/>
    </source>
</evidence>
<keyword evidence="3" id="KW-0853">WD repeat</keyword>
<evidence type="ECO:0000313" key="11">
    <source>
        <dbReference type="Proteomes" id="UP001054902"/>
    </source>
</evidence>
<keyword evidence="11" id="KW-1185">Reference proteome</keyword>
<keyword evidence="2" id="KW-0217">Developmental protein</keyword>
<comment type="caution">
    <text evidence="10">The sequence shown here is derived from an EMBL/GenBank/DDBJ whole genome shotgun (WGS) entry which is preliminary data.</text>
</comment>
<dbReference type="InterPro" id="IPR015943">
    <property type="entry name" value="WD40/YVTN_repeat-like_dom_sf"/>
</dbReference>
<reference evidence="10 11" key="1">
    <citation type="journal article" date="2021" name="Sci. Rep.">
        <title>The genome of the diatom Chaetoceros tenuissimus carries an ancient integrated fragment of an extant virus.</title>
        <authorList>
            <person name="Hongo Y."/>
            <person name="Kimura K."/>
            <person name="Takaki Y."/>
            <person name="Yoshida Y."/>
            <person name="Baba S."/>
            <person name="Kobayashi G."/>
            <person name="Nagasaki K."/>
            <person name="Hano T."/>
            <person name="Tomaru Y."/>
        </authorList>
    </citation>
    <scope>NUCLEOTIDE SEQUENCE [LARGE SCALE GENOMIC DNA]</scope>
    <source>
        <strain evidence="10 11">NIES-3715</strain>
    </source>
</reference>
<dbReference type="GO" id="GO:0030992">
    <property type="term" value="C:intraciliary transport particle B"/>
    <property type="evidence" value="ECO:0007669"/>
    <property type="project" value="TreeGrafter"/>
</dbReference>
<feature type="domain" description="Anaphase-promoting complex subunit 4-like WD40" evidence="9">
    <location>
        <begin position="20"/>
        <end position="70"/>
    </location>
</feature>
<proteinExistence type="inferred from homology"/>
<evidence type="ECO:0000313" key="10">
    <source>
        <dbReference type="EMBL" id="GFH45873.1"/>
    </source>
</evidence>
<evidence type="ECO:0000256" key="8">
    <source>
        <dbReference type="ARBA" id="ARBA00038130"/>
    </source>
</evidence>
<dbReference type="GO" id="GO:0005930">
    <property type="term" value="C:axoneme"/>
    <property type="evidence" value="ECO:0007669"/>
    <property type="project" value="TreeGrafter"/>
</dbReference>
<dbReference type="AlphaFoldDB" id="A0AAD3H0S6"/>
<evidence type="ECO:0000256" key="5">
    <source>
        <dbReference type="ARBA" id="ARBA00022803"/>
    </source>
</evidence>
<comment type="subcellular location">
    <subcellularLocation>
        <location evidence="1">Cell projection</location>
        <location evidence="1">Cilium</location>
    </subcellularLocation>
</comment>
<keyword evidence="7" id="KW-0966">Cell projection</keyword>
<sequence length="640" mass="71380">MKLELESTILPANVDFQNFSTRVQSIAFTSDGKYIAIALNDRVKIIDSSSHHLLDRLATKSDYITCISFQPEASNESCKLAVGHADGNLLSFKFALRNANDSLFRNNKKTLVNKFEETSPIFQIIWNTPTEIIYGLKSGVLKVGNLRSNVAQTLYSVDSQLVGLSMSKNYLISAHSNGEIQKYSFGTILQEPSVSKHLQLQAKILCVEAAESLAIGLCDEKCGLRFFDDEGEMEVVDVNKSTETNQTITAISKSPNGKTIAVGYYDRFDIVEKNASNSWTNSKIVKVENMMAVSSFGWNPSGSQLLVGSSSGLLNVYSTKKRSYNLHDEFQITHVSLTDVVIKRCNQTLGRDYHITSTNGEEILDVEIISSLNSPILRYVVARTNSSLILSDLNAESKSSQFDFTWTGEGEIGKSIYIEEDSTFCLAHHKNKVHIAEVGSTKLTDFESISQTDVHHPISHITPFYIGGERVYTFDSEDFSYSTSSLRFFKDTDCLCFAHLKDEATIAFTKFQNGQKKESTIYHSENILFLELDDDSSKFCLALDTKRDLILLDLSRESKKVLLSSCSYAQFVPKSSTIVAKSEDKNGMNVWYTPSDVKTSELIPIEGNIYSMEREGNDVRVETRSGGESFTYSLDAFTSS</sequence>
<dbReference type="PANTHER" id="PTHR15722">
    <property type="entry name" value="IFT140/172-RELATED"/>
    <property type="match status" value="1"/>
</dbReference>
<keyword evidence="4" id="KW-0677">Repeat</keyword>
<dbReference type="InterPro" id="IPR001680">
    <property type="entry name" value="WD40_rpt"/>
</dbReference>
<dbReference type="SMART" id="SM00320">
    <property type="entry name" value="WD40"/>
    <property type="match status" value="5"/>
</dbReference>
<accession>A0AAD3H0S6</accession>
<dbReference type="SUPFAM" id="SSF101908">
    <property type="entry name" value="Putative isomerase YbhE"/>
    <property type="match status" value="1"/>
</dbReference>
<evidence type="ECO:0000259" key="9">
    <source>
        <dbReference type="Pfam" id="PF12894"/>
    </source>
</evidence>
<name>A0AAD3H0S6_9STRA</name>
<dbReference type="GO" id="GO:0036064">
    <property type="term" value="C:ciliary basal body"/>
    <property type="evidence" value="ECO:0007669"/>
    <property type="project" value="TreeGrafter"/>
</dbReference>
<dbReference type="Pfam" id="PF12894">
    <property type="entry name" value="ANAPC4_WD40"/>
    <property type="match status" value="1"/>
</dbReference>
<dbReference type="EMBL" id="BLLK01000022">
    <property type="protein sequence ID" value="GFH45873.1"/>
    <property type="molecule type" value="Genomic_DNA"/>
</dbReference>
<dbReference type="PANTHER" id="PTHR15722:SF2">
    <property type="entry name" value="INTRAFLAGELLAR TRANSPORT PROTEIN 172 HOMOLOG"/>
    <property type="match status" value="1"/>
</dbReference>
<dbReference type="InterPro" id="IPR024977">
    <property type="entry name" value="Apc4-like_WD40_dom"/>
</dbReference>
<dbReference type="Gene3D" id="2.130.10.10">
    <property type="entry name" value="YVTN repeat-like/Quinoprotein amine dehydrogenase"/>
    <property type="match status" value="1"/>
</dbReference>
<dbReference type="Proteomes" id="UP001054902">
    <property type="component" value="Unassembled WGS sequence"/>
</dbReference>
<evidence type="ECO:0000256" key="1">
    <source>
        <dbReference type="ARBA" id="ARBA00004138"/>
    </source>
</evidence>
<protein>
    <recommendedName>
        <fullName evidence="9">Anaphase-promoting complex subunit 4-like WD40 domain-containing protein</fullName>
    </recommendedName>
</protein>
<keyword evidence="5" id="KW-0802">TPR repeat</keyword>
<evidence type="ECO:0000256" key="4">
    <source>
        <dbReference type="ARBA" id="ARBA00022737"/>
    </source>
</evidence>
<evidence type="ECO:0000256" key="6">
    <source>
        <dbReference type="ARBA" id="ARBA00023069"/>
    </source>
</evidence>
<dbReference type="GO" id="GO:0042073">
    <property type="term" value="P:intraciliary transport"/>
    <property type="evidence" value="ECO:0007669"/>
    <property type="project" value="TreeGrafter"/>
</dbReference>
<keyword evidence="6" id="KW-0969">Cilium</keyword>
<evidence type="ECO:0000256" key="2">
    <source>
        <dbReference type="ARBA" id="ARBA00022473"/>
    </source>
</evidence>
<comment type="similarity">
    <text evidence="8">Belongs to the IFT172 family.</text>
</comment>
<evidence type="ECO:0000256" key="7">
    <source>
        <dbReference type="ARBA" id="ARBA00023273"/>
    </source>
</evidence>
<dbReference type="InterPro" id="IPR036322">
    <property type="entry name" value="WD40_repeat_dom_sf"/>
</dbReference>
<gene>
    <name evidence="10" type="ORF">CTEN210_02347</name>
</gene>
<dbReference type="SUPFAM" id="SSF50978">
    <property type="entry name" value="WD40 repeat-like"/>
    <property type="match status" value="1"/>
</dbReference>
<organism evidence="10 11">
    <name type="scientific">Chaetoceros tenuissimus</name>
    <dbReference type="NCBI Taxonomy" id="426638"/>
    <lineage>
        <taxon>Eukaryota</taxon>
        <taxon>Sar</taxon>
        <taxon>Stramenopiles</taxon>
        <taxon>Ochrophyta</taxon>
        <taxon>Bacillariophyta</taxon>
        <taxon>Coscinodiscophyceae</taxon>
        <taxon>Chaetocerotophycidae</taxon>
        <taxon>Chaetocerotales</taxon>
        <taxon>Chaetocerotaceae</taxon>
        <taxon>Chaetoceros</taxon>
    </lineage>
</organism>